<dbReference type="AlphaFoldDB" id="A0A0D1ELL0"/>
<comment type="caution">
    <text evidence="1">The sequence shown here is derived from an EMBL/GenBank/DDBJ whole genome shotgun (WGS) entry which is preliminary data.</text>
</comment>
<gene>
    <name evidence="1" type="ORF">jaqu_16270</name>
</gene>
<proteinExistence type="predicted"/>
<sequence length="60" mass="6315">MRRKPAEAKADAALTKRIAAARTALATAVGAASRRAAMARLLDLLTRRAVARDGQSKIKG</sequence>
<dbReference type="STRING" id="935700.jaqu_16270"/>
<accession>A0A0D1ELL0</accession>
<dbReference type="Proteomes" id="UP000032232">
    <property type="component" value="Unassembled WGS sequence"/>
</dbReference>
<dbReference type="EMBL" id="JYFE01000028">
    <property type="protein sequence ID" value="KIT16660.1"/>
    <property type="molecule type" value="Genomic_DNA"/>
</dbReference>
<keyword evidence="2" id="KW-1185">Reference proteome</keyword>
<dbReference type="PATRIC" id="fig|935700.4.peg.1685"/>
<protein>
    <submittedName>
        <fullName evidence="1">Uncharacterized protein</fullName>
    </submittedName>
</protein>
<dbReference type="RefSeq" id="WP_043918458.1">
    <property type="nucleotide sequence ID" value="NZ_FZPF01000003.1"/>
</dbReference>
<evidence type="ECO:0000313" key="1">
    <source>
        <dbReference type="EMBL" id="KIT16660.1"/>
    </source>
</evidence>
<reference evidence="1 2" key="1">
    <citation type="submission" date="2015-02" db="EMBL/GenBank/DDBJ databases">
        <title>Genome Sequence of Jannaschia aquimarina DSM28248, a member of the Roseobacter clade.</title>
        <authorList>
            <person name="Voget S."/>
            <person name="Daniel R."/>
        </authorList>
    </citation>
    <scope>NUCLEOTIDE SEQUENCE [LARGE SCALE GENOMIC DNA]</scope>
    <source>
        <strain evidence="1 2">GSW-M26</strain>
    </source>
</reference>
<name>A0A0D1ELL0_9RHOB</name>
<evidence type="ECO:0000313" key="2">
    <source>
        <dbReference type="Proteomes" id="UP000032232"/>
    </source>
</evidence>
<organism evidence="1 2">
    <name type="scientific">Jannaschia aquimarina</name>
    <dbReference type="NCBI Taxonomy" id="935700"/>
    <lineage>
        <taxon>Bacteria</taxon>
        <taxon>Pseudomonadati</taxon>
        <taxon>Pseudomonadota</taxon>
        <taxon>Alphaproteobacteria</taxon>
        <taxon>Rhodobacterales</taxon>
        <taxon>Roseobacteraceae</taxon>
        <taxon>Jannaschia</taxon>
    </lineage>
</organism>